<dbReference type="Proteomes" id="UP000027265">
    <property type="component" value="Unassembled WGS sequence"/>
</dbReference>
<feature type="region of interest" description="Disordered" evidence="1">
    <location>
        <begin position="333"/>
        <end position="405"/>
    </location>
</feature>
<feature type="compositionally biased region" description="Polar residues" evidence="1">
    <location>
        <begin position="560"/>
        <end position="574"/>
    </location>
</feature>
<feature type="compositionally biased region" description="Low complexity" evidence="1">
    <location>
        <begin position="547"/>
        <end position="559"/>
    </location>
</feature>
<feature type="region of interest" description="Disordered" evidence="1">
    <location>
        <begin position="1"/>
        <end position="41"/>
    </location>
</feature>
<protein>
    <submittedName>
        <fullName evidence="2">Uncharacterized protein</fullName>
    </submittedName>
</protein>
<feature type="region of interest" description="Disordered" evidence="1">
    <location>
        <begin position="496"/>
        <end position="517"/>
    </location>
</feature>
<dbReference type="InParanoid" id="A0A067PN32"/>
<name>A0A067PN32_9AGAM</name>
<feature type="compositionally biased region" description="Polar residues" evidence="1">
    <location>
        <begin position="1"/>
        <end position="20"/>
    </location>
</feature>
<feature type="region of interest" description="Disordered" evidence="1">
    <location>
        <begin position="545"/>
        <end position="581"/>
    </location>
</feature>
<dbReference type="HOGENOM" id="CLU_365259_0_0_1"/>
<evidence type="ECO:0000256" key="1">
    <source>
        <dbReference type="SAM" id="MobiDB-lite"/>
    </source>
</evidence>
<feature type="compositionally biased region" description="Polar residues" evidence="1">
    <location>
        <begin position="500"/>
        <end position="517"/>
    </location>
</feature>
<dbReference type="OrthoDB" id="3058987at2759"/>
<gene>
    <name evidence="2" type="ORF">JAAARDRAFT_50143</name>
</gene>
<organism evidence="2 3">
    <name type="scientific">Jaapia argillacea MUCL 33604</name>
    <dbReference type="NCBI Taxonomy" id="933084"/>
    <lineage>
        <taxon>Eukaryota</taxon>
        <taxon>Fungi</taxon>
        <taxon>Dikarya</taxon>
        <taxon>Basidiomycota</taxon>
        <taxon>Agaricomycotina</taxon>
        <taxon>Agaricomycetes</taxon>
        <taxon>Agaricomycetidae</taxon>
        <taxon>Jaapiales</taxon>
        <taxon>Jaapiaceae</taxon>
        <taxon>Jaapia</taxon>
    </lineage>
</organism>
<keyword evidence="3" id="KW-1185">Reference proteome</keyword>
<dbReference type="EMBL" id="KL197738">
    <property type="protein sequence ID" value="KDQ52707.1"/>
    <property type="molecule type" value="Genomic_DNA"/>
</dbReference>
<evidence type="ECO:0000313" key="2">
    <source>
        <dbReference type="EMBL" id="KDQ52707.1"/>
    </source>
</evidence>
<accession>A0A067PN32</accession>
<proteinExistence type="predicted"/>
<sequence length="764" mass="84339">MEESQPTTPPTQDASPSLPTTHPEEGQLQPPDKKSRGAPSKVTGSKRLFLLKYNDDWIRAHNKSNNMSVSSINEMNLEVDNEDPPFSRLDEPLNMTDDELPMYKSLRVVIGNWYHNRNTHLLKLTPKGEVVQIIQDVVGKGLSGPPRRQQAIHIFYREHKPSIEAERRLPCEPAEVQRRFEQQAEEETRALNADWDKQKEIVASPGRRSPEEYQRAIKNVGDFQSILSALCEALGLNGYLFLTGPMPRYQGECGVITLHHGKTIGLISQSLKRSNPEGYETVATMILEWGTQCFTKEEMHAQALSSSPLAGSPASGYIVKPVAASSSTSSRAAAVSFHPRSRTPSPPFGDPQDHDSLEHSQAPASYQLDRTPTPPPLFFPQDQPSSPPLQSPLPNSLDQHVSDPSASQSFLFPRMSTSSNARFSNWLLNNVDFMEEGGLDEEQCSDWDMLLSDDFDGLMFSPAGISPLPADQNSSQLVSLSPLPTAVRSLLSIEAGEPRITSQPPSTTATEDSPSSSIAVALSTELSNLHSIPQAPSSRSLLSIEVSEPSTTSQPSSSSAVRTQPPSTDVNPLSTEGRGQECRPIMWDRERWPKFMLEGIVYMWGLKLGPKWRVLVSLYVEMERRLGFMEKGPGVMAPGIPDAIKKWKASRCPWSNTKAPFSENSASAVQDHISKWTAWWMAMQPSARLTSGGALARVEVSDVALLEVVDDVEWVLQSMISTWPVGGTTDVATEVRGHEQMMMNLLQIWPLEGKEAIATREAST</sequence>
<evidence type="ECO:0000313" key="3">
    <source>
        <dbReference type="Proteomes" id="UP000027265"/>
    </source>
</evidence>
<reference evidence="3" key="1">
    <citation type="journal article" date="2014" name="Proc. Natl. Acad. Sci. U.S.A.">
        <title>Extensive sampling of basidiomycete genomes demonstrates inadequacy of the white-rot/brown-rot paradigm for wood decay fungi.</title>
        <authorList>
            <person name="Riley R."/>
            <person name="Salamov A.A."/>
            <person name="Brown D.W."/>
            <person name="Nagy L.G."/>
            <person name="Floudas D."/>
            <person name="Held B.W."/>
            <person name="Levasseur A."/>
            <person name="Lombard V."/>
            <person name="Morin E."/>
            <person name="Otillar R."/>
            <person name="Lindquist E.A."/>
            <person name="Sun H."/>
            <person name="LaButti K.M."/>
            <person name="Schmutz J."/>
            <person name="Jabbour D."/>
            <person name="Luo H."/>
            <person name="Baker S.E."/>
            <person name="Pisabarro A.G."/>
            <person name="Walton J.D."/>
            <person name="Blanchette R.A."/>
            <person name="Henrissat B."/>
            <person name="Martin F."/>
            <person name="Cullen D."/>
            <person name="Hibbett D.S."/>
            <person name="Grigoriev I.V."/>
        </authorList>
    </citation>
    <scope>NUCLEOTIDE SEQUENCE [LARGE SCALE GENOMIC DNA]</scope>
    <source>
        <strain evidence="3">MUCL 33604</strain>
    </source>
</reference>
<dbReference type="AlphaFoldDB" id="A0A067PN32"/>